<name>A0ABV7KNF7_PLAOK</name>
<dbReference type="InterPro" id="IPR009057">
    <property type="entry name" value="Homeodomain-like_sf"/>
</dbReference>
<comment type="caution">
    <text evidence="1">The sequence shown here is derived from an EMBL/GenBank/DDBJ whole genome shotgun (WGS) entry which is preliminary data.</text>
</comment>
<evidence type="ECO:0000313" key="2">
    <source>
        <dbReference type="Proteomes" id="UP001595625"/>
    </source>
</evidence>
<dbReference type="InterPro" id="IPR002514">
    <property type="entry name" value="Transposase_8"/>
</dbReference>
<reference evidence="2" key="1">
    <citation type="journal article" date="2019" name="Int. J. Syst. Evol. Microbiol.">
        <title>The Global Catalogue of Microorganisms (GCM) 10K type strain sequencing project: providing services to taxonomists for standard genome sequencing and annotation.</title>
        <authorList>
            <consortium name="The Broad Institute Genomics Platform"/>
            <consortium name="The Broad Institute Genome Sequencing Center for Infectious Disease"/>
            <person name="Wu L."/>
            <person name="Ma J."/>
        </authorList>
    </citation>
    <scope>NUCLEOTIDE SEQUENCE [LARGE SCALE GENOMIC DNA]</scope>
    <source>
        <strain evidence="2">CCM 320</strain>
    </source>
</reference>
<dbReference type="EMBL" id="JBHRUJ010000014">
    <property type="protein sequence ID" value="MFC3210926.1"/>
    <property type="molecule type" value="Genomic_DNA"/>
</dbReference>
<accession>A0ABV7KNF7</accession>
<dbReference type="Pfam" id="PF01527">
    <property type="entry name" value="HTH_Tnp_1"/>
    <property type="match status" value="1"/>
</dbReference>
<proteinExistence type="predicted"/>
<dbReference type="Proteomes" id="UP001595625">
    <property type="component" value="Unassembled WGS sequence"/>
</dbReference>
<dbReference type="RefSeq" id="WP_377280289.1">
    <property type="nucleotide sequence ID" value="NZ_JBHRUJ010000014.1"/>
</dbReference>
<organism evidence="1 2">
    <name type="scientific">Planomicrobium okeanokoites</name>
    <name type="common">Planococcus okeanokoites</name>
    <name type="synonym">Flavobacterium okeanokoites</name>
    <dbReference type="NCBI Taxonomy" id="244"/>
    <lineage>
        <taxon>Bacteria</taxon>
        <taxon>Bacillati</taxon>
        <taxon>Bacillota</taxon>
        <taxon>Bacilli</taxon>
        <taxon>Bacillales</taxon>
        <taxon>Caryophanaceae</taxon>
        <taxon>Planomicrobium</taxon>
    </lineage>
</organism>
<gene>
    <name evidence="1" type="ORF">ACFOEJ_07590</name>
</gene>
<sequence length="98" mass="11664">MGRSYTPEYKAYVVKLILEEGRKATEVSRDLEIPYGTLNKWVDHERKKRAGIWEEEDIPLTPSEYKKRLAAIEKELQNSREENEILKKAMHIFTKNRE</sequence>
<protein>
    <submittedName>
        <fullName evidence="1">Transposase</fullName>
    </submittedName>
</protein>
<dbReference type="Gene3D" id="1.10.10.60">
    <property type="entry name" value="Homeodomain-like"/>
    <property type="match status" value="1"/>
</dbReference>
<dbReference type="SUPFAM" id="SSF46689">
    <property type="entry name" value="Homeodomain-like"/>
    <property type="match status" value="1"/>
</dbReference>
<evidence type="ECO:0000313" key="1">
    <source>
        <dbReference type="EMBL" id="MFC3210926.1"/>
    </source>
</evidence>
<keyword evidence="2" id="KW-1185">Reference proteome</keyword>